<feature type="transmembrane region" description="Helical" evidence="6">
    <location>
        <begin position="200"/>
        <end position="222"/>
    </location>
</feature>
<accession>A0AAX0YPA7</accession>
<dbReference type="AlphaFoldDB" id="A0AAX0YPA7"/>
<keyword evidence="2 4" id="KW-0807">Transducer</keyword>
<evidence type="ECO:0000256" key="6">
    <source>
        <dbReference type="SAM" id="Phobius"/>
    </source>
</evidence>
<evidence type="ECO:0000256" key="5">
    <source>
        <dbReference type="SAM" id="Coils"/>
    </source>
</evidence>
<dbReference type="GO" id="GO:0006935">
    <property type="term" value="P:chemotaxis"/>
    <property type="evidence" value="ECO:0007669"/>
    <property type="project" value="UniProtKB-ARBA"/>
</dbReference>
<dbReference type="PANTHER" id="PTHR32089:SF120">
    <property type="entry name" value="METHYL-ACCEPTING CHEMOTAXIS PROTEIN TLPQ"/>
    <property type="match status" value="1"/>
</dbReference>
<keyword evidence="6" id="KW-1133">Transmembrane helix</keyword>
<proteinExistence type="inferred from homology"/>
<dbReference type="GO" id="GO:0016020">
    <property type="term" value="C:membrane"/>
    <property type="evidence" value="ECO:0007669"/>
    <property type="project" value="UniProtKB-SubCell"/>
</dbReference>
<keyword evidence="9" id="KW-1185">Reference proteome</keyword>
<comment type="caution">
    <text evidence="8">The sequence shown here is derived from an EMBL/GenBank/DDBJ whole genome shotgun (WGS) entry which is preliminary data.</text>
</comment>
<keyword evidence="5" id="KW-0175">Coiled coil</keyword>
<dbReference type="InterPro" id="IPR024478">
    <property type="entry name" value="HlyB_4HB_MCP"/>
</dbReference>
<evidence type="ECO:0000256" key="2">
    <source>
        <dbReference type="ARBA" id="ARBA00023224"/>
    </source>
</evidence>
<evidence type="ECO:0000313" key="9">
    <source>
        <dbReference type="Proteomes" id="UP000240728"/>
    </source>
</evidence>
<gene>
    <name evidence="8" type="ORF">C0W53_23095</name>
</gene>
<feature type="coiled-coil region" evidence="5">
    <location>
        <begin position="309"/>
        <end position="336"/>
    </location>
</feature>
<sequence>MKPLTLSKKIYLSFGVLCVGITALGVVSMIRINDLNDNTAYFAQAIVPSLTSIDKISIYMSDLRRYQFALLGEVRDPSPDYDKINNYTLASNDLSNKITNEFINYSKNLNGKYIDRFNTKDEELASYKRLDQMWENYQEISKNFSDEISKNDNKSAKKTLNTTLKIFIKTKMVFDEIRQTNEKMMKSANDMSTTMFYDTLYLVASILAVALALSIGICITLMRNINNSLALISRSTQGVSNGILIPDELCQAIDTGKFADDDIGALANSVKLMKINLSKLVIDIIESTDSLSSASSSMQEVSKRTELGMNSQEQELELLSSAMNEMQCTLQEVAENTENASTSANEASKLSNKGRAVVGHTVDDIRVVSTDIDSASEIIAKLEQDCAEITVVLDVIKGIADQTNLLALNAAIEAARAGENGRGFAVVADEVRTLARRTQDSTATINDIIVQLQGRSKEANSAITQSKVRMDSCVAKSIEAEDNIANVTDSIANISDRNTQIAAATVEQSSVAEELNSSIIKIKDVSSAVYDDLGHAEQASNALSNLVTGLTKLTNQFTVK</sequence>
<dbReference type="Pfam" id="PF00015">
    <property type="entry name" value="MCPsignal"/>
    <property type="match status" value="1"/>
</dbReference>
<evidence type="ECO:0000313" key="8">
    <source>
        <dbReference type="EMBL" id="PSX38670.1"/>
    </source>
</evidence>
<dbReference type="PANTHER" id="PTHR32089">
    <property type="entry name" value="METHYL-ACCEPTING CHEMOTAXIS PROTEIN MCPB"/>
    <property type="match status" value="1"/>
</dbReference>
<protein>
    <submittedName>
        <fullName evidence="8">Methyl-accepting chemotaxis protein</fullName>
    </submittedName>
</protein>
<dbReference type="InterPro" id="IPR004089">
    <property type="entry name" value="MCPsignal_dom"/>
</dbReference>
<feature type="domain" description="Methyl-accepting transducer" evidence="7">
    <location>
        <begin position="287"/>
        <end position="523"/>
    </location>
</feature>
<name>A0AAX0YPA7_9GAMM</name>
<dbReference type="FunFam" id="1.10.287.950:FF:000001">
    <property type="entry name" value="Methyl-accepting chemotaxis sensory transducer"/>
    <property type="match status" value="1"/>
</dbReference>
<feature type="transmembrane region" description="Helical" evidence="6">
    <location>
        <begin position="12"/>
        <end position="32"/>
    </location>
</feature>
<dbReference type="SMART" id="SM00283">
    <property type="entry name" value="MA"/>
    <property type="match status" value="1"/>
</dbReference>
<dbReference type="EMBL" id="PYOZ01000042">
    <property type="protein sequence ID" value="PSX38670.1"/>
    <property type="molecule type" value="Genomic_DNA"/>
</dbReference>
<dbReference type="Pfam" id="PF12729">
    <property type="entry name" value="4HB_MCP_1"/>
    <property type="match status" value="1"/>
</dbReference>
<organism evidence="8 9">
    <name type="scientific">Photobacterium kishitanii</name>
    <dbReference type="NCBI Taxonomy" id="318456"/>
    <lineage>
        <taxon>Bacteria</taxon>
        <taxon>Pseudomonadati</taxon>
        <taxon>Pseudomonadota</taxon>
        <taxon>Gammaproteobacteria</taxon>
        <taxon>Vibrionales</taxon>
        <taxon>Vibrionaceae</taxon>
        <taxon>Photobacterium</taxon>
    </lineage>
</organism>
<evidence type="ECO:0000256" key="1">
    <source>
        <dbReference type="ARBA" id="ARBA00004370"/>
    </source>
</evidence>
<evidence type="ECO:0000259" key="7">
    <source>
        <dbReference type="PROSITE" id="PS50111"/>
    </source>
</evidence>
<reference evidence="8 9" key="1">
    <citation type="submission" date="2018-01" db="EMBL/GenBank/DDBJ databases">
        <title>Whole genome sequencing of Histamine producing bacteria.</title>
        <authorList>
            <person name="Butler K."/>
        </authorList>
    </citation>
    <scope>NUCLEOTIDE SEQUENCE [LARGE SCALE GENOMIC DNA]</scope>
    <source>
        <strain evidence="8 9">A1-4</strain>
    </source>
</reference>
<comment type="similarity">
    <text evidence="3">Belongs to the methyl-accepting chemotaxis (MCP) protein family.</text>
</comment>
<keyword evidence="6" id="KW-0812">Transmembrane</keyword>
<dbReference type="Proteomes" id="UP000240728">
    <property type="component" value="Unassembled WGS sequence"/>
</dbReference>
<dbReference type="PROSITE" id="PS50111">
    <property type="entry name" value="CHEMOTAXIS_TRANSDUC_2"/>
    <property type="match status" value="1"/>
</dbReference>
<dbReference type="SUPFAM" id="SSF58104">
    <property type="entry name" value="Methyl-accepting chemotaxis protein (MCP) signaling domain"/>
    <property type="match status" value="1"/>
</dbReference>
<dbReference type="Gene3D" id="1.10.287.950">
    <property type="entry name" value="Methyl-accepting chemotaxis protein"/>
    <property type="match status" value="1"/>
</dbReference>
<keyword evidence="6" id="KW-0472">Membrane</keyword>
<dbReference type="RefSeq" id="WP_052957441.1">
    <property type="nucleotide sequence ID" value="NZ_JZTB01000013.1"/>
</dbReference>
<evidence type="ECO:0000256" key="3">
    <source>
        <dbReference type="ARBA" id="ARBA00029447"/>
    </source>
</evidence>
<dbReference type="CDD" id="cd11386">
    <property type="entry name" value="MCP_signal"/>
    <property type="match status" value="1"/>
</dbReference>
<evidence type="ECO:0000256" key="4">
    <source>
        <dbReference type="PROSITE-ProRule" id="PRU00284"/>
    </source>
</evidence>
<comment type="subcellular location">
    <subcellularLocation>
        <location evidence="1">Membrane</location>
    </subcellularLocation>
</comment>
<dbReference type="GO" id="GO:0007165">
    <property type="term" value="P:signal transduction"/>
    <property type="evidence" value="ECO:0007669"/>
    <property type="project" value="UniProtKB-KW"/>
</dbReference>